<accession>A0A8T0JC73</accession>
<sequence length="182" mass="20510">CFSSLRFFPPPPLSFLSLSLFSFRFPISSFLLSFLPSFLHFFVALFLFLFSVLCLFLLGGRGVLCVHALERSFGSSGVSRNFVCGVHVGMVTSPFHVGIHFHTVVEAQRRLWHFAMGPRLGKLLLKASILVQFLLIRVQSTGRVICKGIRRLILMPYVLEEDHQIFGPNKGESSKPSSEEVY</sequence>
<keyword evidence="1" id="KW-1133">Transmembrane helix</keyword>
<name>A0A8T0JC73_CERPU</name>
<comment type="caution">
    <text evidence="2">The sequence shown here is derived from an EMBL/GenBank/DDBJ whole genome shotgun (WGS) entry which is preliminary data.</text>
</comment>
<organism evidence="2 3">
    <name type="scientific">Ceratodon purpureus</name>
    <name type="common">Fire moss</name>
    <name type="synonym">Dicranum purpureum</name>
    <dbReference type="NCBI Taxonomy" id="3225"/>
    <lineage>
        <taxon>Eukaryota</taxon>
        <taxon>Viridiplantae</taxon>
        <taxon>Streptophyta</taxon>
        <taxon>Embryophyta</taxon>
        <taxon>Bryophyta</taxon>
        <taxon>Bryophytina</taxon>
        <taxon>Bryopsida</taxon>
        <taxon>Dicranidae</taxon>
        <taxon>Pseudoditrichales</taxon>
        <taxon>Ditrichaceae</taxon>
        <taxon>Ceratodon</taxon>
    </lineage>
</organism>
<gene>
    <name evidence="2" type="ORF">KC19_1G335300</name>
</gene>
<protein>
    <submittedName>
        <fullName evidence="2">Uncharacterized protein</fullName>
    </submittedName>
</protein>
<reference evidence="2" key="1">
    <citation type="submission" date="2020-06" db="EMBL/GenBank/DDBJ databases">
        <title>WGS assembly of Ceratodon purpureus strain R40.</title>
        <authorList>
            <person name="Carey S.B."/>
            <person name="Jenkins J."/>
            <person name="Shu S."/>
            <person name="Lovell J.T."/>
            <person name="Sreedasyam A."/>
            <person name="Maumus F."/>
            <person name="Tiley G.P."/>
            <person name="Fernandez-Pozo N."/>
            <person name="Barry K."/>
            <person name="Chen C."/>
            <person name="Wang M."/>
            <person name="Lipzen A."/>
            <person name="Daum C."/>
            <person name="Saski C.A."/>
            <person name="Payton A.C."/>
            <person name="Mcbreen J.C."/>
            <person name="Conrad R.E."/>
            <person name="Kollar L.M."/>
            <person name="Olsson S."/>
            <person name="Huttunen S."/>
            <person name="Landis J.B."/>
            <person name="Wickett N.J."/>
            <person name="Johnson M.G."/>
            <person name="Rensing S.A."/>
            <person name="Grimwood J."/>
            <person name="Schmutz J."/>
            <person name="Mcdaniel S.F."/>
        </authorList>
    </citation>
    <scope>NUCLEOTIDE SEQUENCE</scope>
    <source>
        <strain evidence="2">R40</strain>
    </source>
</reference>
<keyword evidence="1" id="KW-0472">Membrane</keyword>
<evidence type="ECO:0000313" key="3">
    <source>
        <dbReference type="Proteomes" id="UP000822688"/>
    </source>
</evidence>
<evidence type="ECO:0000256" key="1">
    <source>
        <dbReference type="SAM" id="Phobius"/>
    </source>
</evidence>
<evidence type="ECO:0000313" key="2">
    <source>
        <dbReference type="EMBL" id="KAG0593510.1"/>
    </source>
</evidence>
<proteinExistence type="predicted"/>
<keyword evidence="1" id="KW-0812">Transmembrane</keyword>
<dbReference type="Proteomes" id="UP000822688">
    <property type="component" value="Chromosome 1"/>
</dbReference>
<feature type="non-terminal residue" evidence="2">
    <location>
        <position position="1"/>
    </location>
</feature>
<dbReference type="EMBL" id="CM026421">
    <property type="protein sequence ID" value="KAG0593510.1"/>
    <property type="molecule type" value="Genomic_DNA"/>
</dbReference>
<keyword evidence="3" id="KW-1185">Reference proteome</keyword>
<dbReference type="AlphaFoldDB" id="A0A8T0JC73"/>
<feature type="transmembrane region" description="Helical" evidence="1">
    <location>
        <begin position="38"/>
        <end position="58"/>
    </location>
</feature>